<organism evidence="3 4">
    <name type="scientific">Pseudomonas prosekii</name>
    <dbReference type="NCBI Taxonomy" id="1148509"/>
    <lineage>
        <taxon>Bacteria</taxon>
        <taxon>Pseudomonadati</taxon>
        <taxon>Pseudomonadota</taxon>
        <taxon>Gammaproteobacteria</taxon>
        <taxon>Pseudomonadales</taxon>
        <taxon>Pseudomonadaceae</taxon>
        <taxon>Pseudomonas</taxon>
    </lineage>
</organism>
<dbReference type="Pfam" id="PF04982">
    <property type="entry name" value="TM_HPP"/>
    <property type="match status" value="1"/>
</dbReference>
<proteinExistence type="predicted"/>
<feature type="transmembrane region" description="Helical" evidence="1">
    <location>
        <begin position="184"/>
        <end position="203"/>
    </location>
</feature>
<feature type="transmembrane region" description="Helical" evidence="1">
    <location>
        <begin position="62"/>
        <end position="80"/>
    </location>
</feature>
<reference evidence="3 4" key="1">
    <citation type="submission" date="2016-10" db="EMBL/GenBank/DDBJ databases">
        <authorList>
            <person name="de Groot N.N."/>
        </authorList>
    </citation>
    <scope>NUCLEOTIDE SEQUENCE [LARGE SCALE GENOMIC DNA]</scope>
    <source>
        <strain evidence="3 4">LMG 26867</strain>
    </source>
</reference>
<dbReference type="Proteomes" id="UP000198481">
    <property type="component" value="Chromosome I"/>
</dbReference>
<dbReference type="InterPro" id="IPR007065">
    <property type="entry name" value="HPP"/>
</dbReference>
<evidence type="ECO:0000313" key="4">
    <source>
        <dbReference type="Proteomes" id="UP000198481"/>
    </source>
</evidence>
<accession>A0A1H2BXN1</accession>
<keyword evidence="1" id="KW-0472">Membrane</keyword>
<feature type="transmembrane region" description="Helical" evidence="1">
    <location>
        <begin position="92"/>
        <end position="112"/>
    </location>
</feature>
<evidence type="ECO:0000256" key="1">
    <source>
        <dbReference type="SAM" id="Phobius"/>
    </source>
</evidence>
<dbReference type="PANTHER" id="PTHR33741:SF5">
    <property type="entry name" value="TRANSMEMBRANE PROTEIN DDB_G0269096-RELATED"/>
    <property type="match status" value="1"/>
</dbReference>
<keyword evidence="1" id="KW-1133">Transmembrane helix</keyword>
<dbReference type="AlphaFoldDB" id="A0A1H2BXN1"/>
<dbReference type="PANTHER" id="PTHR33741">
    <property type="entry name" value="TRANSMEMBRANE PROTEIN DDB_G0269096-RELATED"/>
    <property type="match status" value="1"/>
</dbReference>
<feature type="transmembrane region" description="Helical" evidence="1">
    <location>
        <begin position="143"/>
        <end position="172"/>
    </location>
</feature>
<evidence type="ECO:0000313" key="3">
    <source>
        <dbReference type="EMBL" id="SDT62854.1"/>
    </source>
</evidence>
<gene>
    <name evidence="3" type="ORF">SAMN05216222_5581</name>
</gene>
<keyword evidence="1" id="KW-0812">Transmembrane</keyword>
<dbReference type="InterPro" id="IPR058581">
    <property type="entry name" value="TM_HPP"/>
</dbReference>
<dbReference type="STRING" id="1148509.SAMN05216222_5581"/>
<protein>
    <submittedName>
        <fullName evidence="3">CBS domain-containing membrane protein</fullName>
    </submittedName>
</protein>
<evidence type="ECO:0000259" key="2">
    <source>
        <dbReference type="Pfam" id="PF04982"/>
    </source>
</evidence>
<feature type="transmembrane region" description="Helical" evidence="1">
    <location>
        <begin position="33"/>
        <end position="50"/>
    </location>
</feature>
<dbReference type="EMBL" id="LT629762">
    <property type="protein sequence ID" value="SDT62854.1"/>
    <property type="molecule type" value="Genomic_DNA"/>
</dbReference>
<feature type="domain" description="HPP transmembrane region" evidence="2">
    <location>
        <begin position="57"/>
        <end position="211"/>
    </location>
</feature>
<sequence>MCQQLAGAANCARSSPNSRDTFKGFLGFPVKPFFCLTFCHGTFVIMLARWLPAAINTRPSEWSRAAIGMSLGTLFSVWLCSQVFGIQVAQHLVGPLGASAVLLFAVSSGALAQPWSILGGYFSAGVVSLLVAHVLGRTLGSACLAAGMAVVLMCWLRCLHPPAGALALLLVLADPATIALDWKALAPVMLSAAAMLLSALAYNNLTRIRYPKRPAEPAPVLPSADSQAITAEDLKRALADMEAFIDVTPEDLEQLIHASELHAKRRSISEVLSSRT</sequence>
<name>A0A1H2BXN1_9PSED</name>